<feature type="non-terminal residue" evidence="3">
    <location>
        <position position="1"/>
    </location>
</feature>
<evidence type="ECO:0000259" key="1">
    <source>
        <dbReference type="PROSITE" id="PS01179"/>
    </source>
</evidence>
<dbReference type="Pfam" id="PF07686">
    <property type="entry name" value="V-set"/>
    <property type="match status" value="1"/>
</dbReference>
<accession>A0A8X7X7Y0</accession>
<dbReference type="PANTHER" id="PTHR47695:SF3">
    <property type="entry name" value="PID DOMAIN-CONTAINING PROTEIN"/>
    <property type="match status" value="1"/>
</dbReference>
<feature type="domain" description="PID" evidence="1">
    <location>
        <begin position="21"/>
        <end position="73"/>
    </location>
</feature>
<dbReference type="GO" id="GO:0005737">
    <property type="term" value="C:cytoplasm"/>
    <property type="evidence" value="ECO:0007669"/>
    <property type="project" value="TreeGrafter"/>
</dbReference>
<dbReference type="InterPro" id="IPR036179">
    <property type="entry name" value="Ig-like_dom_sf"/>
</dbReference>
<feature type="non-terminal residue" evidence="3">
    <location>
        <position position="235"/>
    </location>
</feature>
<dbReference type="InterPro" id="IPR007110">
    <property type="entry name" value="Ig-like_dom"/>
</dbReference>
<dbReference type="Proteomes" id="UP000886611">
    <property type="component" value="Unassembled WGS sequence"/>
</dbReference>
<keyword evidence="4" id="KW-1185">Reference proteome</keyword>
<dbReference type="InterPro" id="IPR011993">
    <property type="entry name" value="PH-like_dom_sf"/>
</dbReference>
<dbReference type="SUPFAM" id="SSF48726">
    <property type="entry name" value="Immunoglobulin"/>
    <property type="match status" value="1"/>
</dbReference>
<dbReference type="InterPro" id="IPR013106">
    <property type="entry name" value="Ig_V-set"/>
</dbReference>
<dbReference type="PANTHER" id="PTHR47695">
    <property type="entry name" value="PID DOMAIN-CONTAINING PROTEIN"/>
    <property type="match status" value="1"/>
</dbReference>
<protein>
    <submittedName>
        <fullName evidence="3">DAB2 protein</fullName>
    </submittedName>
</protein>
<dbReference type="InterPro" id="IPR006020">
    <property type="entry name" value="PTB/PI_dom"/>
</dbReference>
<dbReference type="CDD" id="cd00099">
    <property type="entry name" value="IgV"/>
    <property type="match status" value="1"/>
</dbReference>
<comment type="caution">
    <text evidence="3">The sequence shown here is derived from an EMBL/GenBank/DDBJ whole genome shotgun (WGS) entry which is preliminary data.</text>
</comment>
<gene>
    <name evidence="3" type="primary">Dab2_1</name>
    <name evidence="3" type="ORF">GTO96_0003112</name>
</gene>
<dbReference type="InterPro" id="IPR013783">
    <property type="entry name" value="Ig-like_fold"/>
</dbReference>
<feature type="domain" description="Ig-like" evidence="2">
    <location>
        <begin position="127"/>
        <end position="234"/>
    </location>
</feature>
<dbReference type="Gene3D" id="2.60.40.10">
    <property type="entry name" value="Immunoglobulins"/>
    <property type="match status" value="1"/>
</dbReference>
<dbReference type="SMART" id="SM00409">
    <property type="entry name" value="IG"/>
    <property type="match status" value="1"/>
</dbReference>
<dbReference type="SMART" id="SM00406">
    <property type="entry name" value="IGv"/>
    <property type="match status" value="1"/>
</dbReference>
<dbReference type="AlphaFoldDB" id="A0A8X7X7Y0"/>
<reference evidence="3 4" key="1">
    <citation type="journal article" date="2021" name="Cell">
        <title>Tracing the genetic footprints of vertebrate landing in non-teleost ray-finned fishes.</title>
        <authorList>
            <person name="Bi X."/>
            <person name="Wang K."/>
            <person name="Yang L."/>
            <person name="Pan H."/>
            <person name="Jiang H."/>
            <person name="Wei Q."/>
            <person name="Fang M."/>
            <person name="Yu H."/>
            <person name="Zhu C."/>
            <person name="Cai Y."/>
            <person name="He Y."/>
            <person name="Gan X."/>
            <person name="Zeng H."/>
            <person name="Yu D."/>
            <person name="Zhu Y."/>
            <person name="Jiang H."/>
            <person name="Qiu Q."/>
            <person name="Yang H."/>
            <person name="Zhang Y.E."/>
            <person name="Wang W."/>
            <person name="Zhu M."/>
            <person name="He S."/>
            <person name="Zhang G."/>
        </authorList>
    </citation>
    <scope>NUCLEOTIDE SEQUENCE [LARGE SCALE GENOMIC DNA]</scope>
    <source>
        <strain evidence="3">Bchr_013</strain>
    </source>
</reference>
<dbReference type="PROSITE" id="PS50835">
    <property type="entry name" value="IG_LIKE"/>
    <property type="match status" value="1"/>
</dbReference>
<evidence type="ECO:0000259" key="2">
    <source>
        <dbReference type="PROSITE" id="PS50835"/>
    </source>
</evidence>
<organism evidence="3 4">
    <name type="scientific">Polypterus senegalus</name>
    <name type="common">Senegal bichir</name>
    <dbReference type="NCBI Taxonomy" id="55291"/>
    <lineage>
        <taxon>Eukaryota</taxon>
        <taxon>Metazoa</taxon>
        <taxon>Chordata</taxon>
        <taxon>Craniata</taxon>
        <taxon>Vertebrata</taxon>
        <taxon>Euteleostomi</taxon>
        <taxon>Actinopterygii</taxon>
        <taxon>Polypteriformes</taxon>
        <taxon>Polypteridae</taxon>
        <taxon>Polypterus</taxon>
    </lineage>
</organism>
<proteinExistence type="predicted"/>
<name>A0A8X7X7Y0_POLSE</name>
<evidence type="ECO:0000313" key="4">
    <source>
        <dbReference type="Proteomes" id="UP000886611"/>
    </source>
</evidence>
<evidence type="ECO:0000313" key="3">
    <source>
        <dbReference type="EMBL" id="KAG2463905.1"/>
    </source>
</evidence>
<dbReference type="SUPFAM" id="SSF50729">
    <property type="entry name" value="PH domain-like"/>
    <property type="match status" value="1"/>
</dbReference>
<dbReference type="Gene3D" id="2.30.29.30">
    <property type="entry name" value="Pleckstrin-homology domain (PH domain)/Phosphotyrosine-binding domain (PTB)"/>
    <property type="match status" value="1"/>
</dbReference>
<sequence length="235" mass="26462">MCWESMMKLKGWAAAAQSKGRHKQRIWLRLSTSGVRIIDERTGHVEHEHHIQEVTYVMKDRSDPRAFAYVFSHPKGYKLMFIKTANMTSPSSDLSSLFLNENPSPIMGEQQSLDQSLGIVQTDSNAQKILTQPAVITVSLGETAMLGCNIMKDESYAVIWIKQVLGSPPQHIFYFYHSYSTPQGYGTSFSSSRFTSEAKSSKIDYQLIIRNVEASDSAVYYCYTWDSSVSSGVSQ</sequence>
<dbReference type="PROSITE" id="PS01179">
    <property type="entry name" value="PID"/>
    <property type="match status" value="1"/>
</dbReference>
<dbReference type="EMBL" id="JAATIS010003638">
    <property type="protein sequence ID" value="KAG2463905.1"/>
    <property type="molecule type" value="Genomic_DNA"/>
</dbReference>
<dbReference type="Pfam" id="PF00640">
    <property type="entry name" value="PID"/>
    <property type="match status" value="1"/>
</dbReference>
<dbReference type="InterPro" id="IPR003599">
    <property type="entry name" value="Ig_sub"/>
</dbReference>